<dbReference type="SUPFAM" id="SSF46785">
    <property type="entry name" value="Winged helix' DNA-binding domain"/>
    <property type="match status" value="1"/>
</dbReference>
<evidence type="ECO:0000256" key="5">
    <source>
        <dbReference type="ARBA" id="ARBA00022692"/>
    </source>
</evidence>
<evidence type="ECO:0000256" key="6">
    <source>
        <dbReference type="ARBA" id="ARBA00022741"/>
    </source>
</evidence>
<accession>S0G267</accession>
<keyword evidence="4" id="KW-0132">Cell division</keyword>
<dbReference type="InterPro" id="IPR041027">
    <property type="entry name" value="FtsK_alpha"/>
</dbReference>
<evidence type="ECO:0000256" key="10">
    <source>
        <dbReference type="ARBA" id="ARBA00023125"/>
    </source>
</evidence>
<dbReference type="PANTHER" id="PTHR22683:SF41">
    <property type="entry name" value="DNA TRANSLOCASE FTSK"/>
    <property type="match status" value="1"/>
</dbReference>
<dbReference type="Pfam" id="PF01580">
    <property type="entry name" value="FtsK_SpoIIIE"/>
    <property type="match status" value="1"/>
</dbReference>
<dbReference type="InterPro" id="IPR003593">
    <property type="entry name" value="AAA+_ATPase"/>
</dbReference>
<dbReference type="PATRIC" id="fig|1286635.3.peg.2153"/>
<dbReference type="PANTHER" id="PTHR22683">
    <property type="entry name" value="SPORULATION PROTEIN RELATED"/>
    <property type="match status" value="1"/>
</dbReference>
<feature type="transmembrane region" description="Helical" evidence="16">
    <location>
        <begin position="56"/>
        <end position="80"/>
    </location>
</feature>
<dbReference type="GO" id="GO:0003677">
    <property type="term" value="F:DNA binding"/>
    <property type="evidence" value="ECO:0007669"/>
    <property type="project" value="UniProtKB-KW"/>
</dbReference>
<organism evidence="18 19">
    <name type="scientific">Desulfotignum phosphitoxidans DSM 13687</name>
    <dbReference type="NCBI Taxonomy" id="1286635"/>
    <lineage>
        <taxon>Bacteria</taxon>
        <taxon>Pseudomonadati</taxon>
        <taxon>Thermodesulfobacteriota</taxon>
        <taxon>Desulfobacteria</taxon>
        <taxon>Desulfobacterales</taxon>
        <taxon>Desulfobacteraceae</taxon>
        <taxon>Desulfotignum</taxon>
    </lineage>
</organism>
<evidence type="ECO:0000256" key="16">
    <source>
        <dbReference type="SAM" id="Phobius"/>
    </source>
</evidence>
<dbReference type="SUPFAM" id="SSF52540">
    <property type="entry name" value="P-loop containing nucleoside triphosphate hydrolases"/>
    <property type="match status" value="1"/>
</dbReference>
<feature type="compositionally biased region" description="Polar residues" evidence="15">
    <location>
        <begin position="224"/>
        <end position="235"/>
    </location>
</feature>
<dbReference type="GO" id="GO:0051301">
    <property type="term" value="P:cell division"/>
    <property type="evidence" value="ECO:0007669"/>
    <property type="project" value="UniProtKB-KW"/>
</dbReference>
<dbReference type="InterPro" id="IPR018541">
    <property type="entry name" value="Ftsk_gamma"/>
</dbReference>
<dbReference type="OrthoDB" id="9807790at2"/>
<feature type="binding site" evidence="14">
    <location>
        <begin position="447"/>
        <end position="454"/>
    </location>
    <ligand>
        <name>ATP</name>
        <dbReference type="ChEBI" id="CHEBI:30616"/>
    </ligand>
</feature>
<feature type="transmembrane region" description="Helical" evidence="16">
    <location>
        <begin position="115"/>
        <end position="138"/>
    </location>
</feature>
<evidence type="ECO:0000256" key="8">
    <source>
        <dbReference type="ARBA" id="ARBA00022840"/>
    </source>
</evidence>
<keyword evidence="5 16" id="KW-0812">Transmembrane</keyword>
<evidence type="ECO:0000256" key="12">
    <source>
        <dbReference type="ARBA" id="ARBA00023306"/>
    </source>
</evidence>
<evidence type="ECO:0000313" key="18">
    <source>
        <dbReference type="EMBL" id="EMS79569.1"/>
    </source>
</evidence>
<evidence type="ECO:0000256" key="14">
    <source>
        <dbReference type="PROSITE-ProRule" id="PRU00289"/>
    </source>
</evidence>
<dbReference type="Gene3D" id="3.40.50.300">
    <property type="entry name" value="P-loop containing nucleotide triphosphate hydrolases"/>
    <property type="match status" value="1"/>
</dbReference>
<dbReference type="InterPro" id="IPR025199">
    <property type="entry name" value="FtsK_4TM"/>
</dbReference>
<feature type="transmembrane region" description="Helical" evidence="16">
    <location>
        <begin position="145"/>
        <end position="171"/>
    </location>
</feature>
<evidence type="ECO:0000256" key="15">
    <source>
        <dbReference type="SAM" id="MobiDB-lite"/>
    </source>
</evidence>
<evidence type="ECO:0000259" key="17">
    <source>
        <dbReference type="PROSITE" id="PS50901"/>
    </source>
</evidence>
<dbReference type="Pfam" id="PF17854">
    <property type="entry name" value="FtsK_alpha"/>
    <property type="match status" value="1"/>
</dbReference>
<gene>
    <name evidence="18" type="primary">ftsK</name>
    <name evidence="18" type="ORF">Dpo_4c01170</name>
</gene>
<feature type="domain" description="FtsK" evidence="17">
    <location>
        <begin position="430"/>
        <end position="642"/>
    </location>
</feature>
<dbReference type="Pfam" id="PF09397">
    <property type="entry name" value="FtsK_gamma"/>
    <property type="match status" value="1"/>
</dbReference>
<feature type="transmembrane region" description="Helical" evidence="16">
    <location>
        <begin position="87"/>
        <end position="109"/>
    </location>
</feature>
<dbReference type="SMART" id="SM00843">
    <property type="entry name" value="Ftsk_gamma"/>
    <property type="match status" value="1"/>
</dbReference>
<dbReference type="Pfam" id="PF13491">
    <property type="entry name" value="FtsK_4TM"/>
    <property type="match status" value="1"/>
</dbReference>
<dbReference type="SMART" id="SM00382">
    <property type="entry name" value="AAA"/>
    <property type="match status" value="1"/>
</dbReference>
<evidence type="ECO:0000256" key="2">
    <source>
        <dbReference type="ARBA" id="ARBA00006474"/>
    </source>
</evidence>
<evidence type="ECO:0000256" key="13">
    <source>
        <dbReference type="ARBA" id="ARBA00025923"/>
    </source>
</evidence>
<evidence type="ECO:0000256" key="1">
    <source>
        <dbReference type="ARBA" id="ARBA00004651"/>
    </source>
</evidence>
<dbReference type="GO" id="GO:0005886">
    <property type="term" value="C:plasma membrane"/>
    <property type="evidence" value="ECO:0007669"/>
    <property type="project" value="UniProtKB-SubCell"/>
</dbReference>
<dbReference type="AlphaFoldDB" id="S0G267"/>
<keyword evidence="8 14" id="KW-0067">ATP-binding</keyword>
<comment type="subcellular location">
    <subcellularLocation>
        <location evidence="1">Cell membrane</location>
        <topology evidence="1">Multi-pass membrane protein</topology>
    </subcellularLocation>
</comment>
<keyword evidence="11 16" id="KW-0472">Membrane</keyword>
<evidence type="ECO:0000256" key="4">
    <source>
        <dbReference type="ARBA" id="ARBA00022618"/>
    </source>
</evidence>
<dbReference type="Gene3D" id="3.30.980.40">
    <property type="match status" value="1"/>
</dbReference>
<keyword evidence="9 16" id="KW-1133">Transmembrane helix</keyword>
<keyword evidence="19" id="KW-1185">Reference proteome</keyword>
<comment type="similarity">
    <text evidence="2">Belongs to the FtsK/SpoIIIE/SftA family.</text>
</comment>
<name>S0G267_9BACT</name>
<dbReference type="PROSITE" id="PS50901">
    <property type="entry name" value="FTSK"/>
    <property type="match status" value="1"/>
</dbReference>
<feature type="region of interest" description="Disordered" evidence="15">
    <location>
        <begin position="541"/>
        <end position="565"/>
    </location>
</feature>
<evidence type="ECO:0000313" key="19">
    <source>
        <dbReference type="Proteomes" id="UP000014216"/>
    </source>
</evidence>
<evidence type="ECO:0000256" key="11">
    <source>
        <dbReference type="ARBA" id="ARBA00023136"/>
    </source>
</evidence>
<dbReference type="Proteomes" id="UP000014216">
    <property type="component" value="Unassembled WGS sequence"/>
</dbReference>
<proteinExistence type="inferred from homology"/>
<comment type="caution">
    <text evidence="18">The sequence shown here is derived from an EMBL/GenBank/DDBJ whole genome shotgun (WGS) entry which is preliminary data.</text>
</comment>
<evidence type="ECO:0000256" key="3">
    <source>
        <dbReference type="ARBA" id="ARBA00022475"/>
    </source>
</evidence>
<evidence type="ECO:0000256" key="9">
    <source>
        <dbReference type="ARBA" id="ARBA00022989"/>
    </source>
</evidence>
<dbReference type="InterPro" id="IPR027417">
    <property type="entry name" value="P-loop_NTPase"/>
</dbReference>
<dbReference type="InterPro" id="IPR002543">
    <property type="entry name" value="FtsK_dom"/>
</dbReference>
<keyword evidence="3" id="KW-1003">Cell membrane</keyword>
<dbReference type="RefSeq" id="WP_006965806.1">
    <property type="nucleotide sequence ID" value="NZ_APJX01000004.1"/>
</dbReference>
<keyword evidence="12" id="KW-0131">Cell cycle</keyword>
<reference evidence="18 19" key="1">
    <citation type="journal article" date="2013" name="Genome Announc.">
        <title>Draft Genome Sequence of Desulfotignum phosphitoxidans DSM 13687 Strain FiPS-3.</title>
        <authorList>
            <person name="Poehlein A."/>
            <person name="Daniel R."/>
            <person name="Simeonova D.D."/>
        </authorList>
    </citation>
    <scope>NUCLEOTIDE SEQUENCE [LARGE SCALE GENOMIC DNA]</scope>
    <source>
        <strain evidence="18 19">DSM 13687</strain>
    </source>
</reference>
<protein>
    <submittedName>
        <fullName evidence="18">DNA translocase FtsK</fullName>
    </submittedName>
</protein>
<feature type="compositionally biased region" description="Basic and acidic residues" evidence="15">
    <location>
        <begin position="546"/>
        <end position="559"/>
    </location>
</feature>
<sequence length="785" mass="86673">MKKELISLLLLFLIIFFAVSLFSFHAQDPAIGNDPLIVPAGIHNLFGLVGAHVAGFFVFLFGVGAFWIPVILSLITLWYIKEKSSRVMWLTPAGGMILMICTGAGFFLFKDAYAFSGTLVPAGGWVGSTVAGFLLTYVNSLGCMIVLVFFAVIGFIFATGISMVTLGTIVYQKTSLLAAVMLRELKQFSRYLGHGIEQMKSGWQSYRMARAARSMTMDMPKALIQNQPPTDSSQLEADLPHPDTSNSKNAGDQDDSDAIDLDDVFSPTIVAPQVDTKEYIPDSGLGDIRQPEAFKLPPISFLEEKVKIRREIDTDKLQQKARILETKLNDFNVKGDVVEILPGPVITTFEYRPAPGIKLSKITGLSDDLALALSAVSIRIVAPIPGRDVVGIEIPNDEREMVNLREMVASRDFIQSDSMLTLGLGKDLMGRPVITKMDKMPHLLIAGATGTGKSVGLNAMIISLLYKATPDDVKFIMIDPKRIELSVYNDIPHLISPVVTDMKKATNALFWAVKEMERRYELLEENGLRNLAQYNDMVREKKRSGRDHGAGDDPEHETGDDPPVSEPLPYIVVIVDELSDLMMVASKDVEFALTRLAQMARAAGIHIIIATQRPSADVLTGTIKANFPTRISFQVSSKIDGRIIMDQGGAESLLGNGDMLFCPPGTGKLMRIQGAYISEKEIAKITGFLKEQRTPEYDENVTKGDDEEEVREFDEADYDEKYDEAVAVVTQSGQASISYVQRRLRIGYNRAARLIEIMEHEGIIGPQIGTKPREILVKNYDENGF</sequence>
<keyword evidence="10" id="KW-0238">DNA-binding</keyword>
<dbReference type="EMBL" id="APJX01000004">
    <property type="protein sequence ID" value="EMS79569.1"/>
    <property type="molecule type" value="Genomic_DNA"/>
</dbReference>
<dbReference type="GO" id="GO:0005524">
    <property type="term" value="F:ATP binding"/>
    <property type="evidence" value="ECO:0007669"/>
    <property type="project" value="UniProtKB-UniRule"/>
</dbReference>
<dbReference type="InterPro" id="IPR036388">
    <property type="entry name" value="WH-like_DNA-bd_sf"/>
</dbReference>
<dbReference type="GO" id="GO:0007059">
    <property type="term" value="P:chromosome segregation"/>
    <property type="evidence" value="ECO:0007669"/>
    <property type="project" value="UniProtKB-KW"/>
</dbReference>
<dbReference type="Gene3D" id="1.10.10.10">
    <property type="entry name" value="Winged helix-like DNA-binding domain superfamily/Winged helix DNA-binding domain"/>
    <property type="match status" value="1"/>
</dbReference>
<comment type="subunit">
    <text evidence="13">Homohexamer. Forms a ring that surrounds DNA.</text>
</comment>
<dbReference type="CDD" id="cd01127">
    <property type="entry name" value="TrwB_TraG_TraD_VirD4"/>
    <property type="match status" value="1"/>
</dbReference>
<evidence type="ECO:0000256" key="7">
    <source>
        <dbReference type="ARBA" id="ARBA00022829"/>
    </source>
</evidence>
<keyword evidence="6 14" id="KW-0547">Nucleotide-binding</keyword>
<dbReference type="InterPro" id="IPR050206">
    <property type="entry name" value="FtsK/SpoIIIE/SftA"/>
</dbReference>
<dbReference type="InterPro" id="IPR036390">
    <property type="entry name" value="WH_DNA-bd_sf"/>
</dbReference>
<feature type="region of interest" description="Disordered" evidence="15">
    <location>
        <begin position="223"/>
        <end position="260"/>
    </location>
</feature>
<keyword evidence="7" id="KW-0159">Chromosome partition</keyword>